<evidence type="ECO:0000313" key="1">
    <source>
        <dbReference type="EMBL" id="GEA68751.1"/>
    </source>
</evidence>
<reference evidence="1 2" key="1">
    <citation type="submission" date="2019-06" db="EMBL/GenBank/DDBJ databases">
        <title>Whole genome shotgun sequence of Acinetobacter pittii NBRC 110514.</title>
        <authorList>
            <person name="Hosoyama A."/>
            <person name="Uohara A."/>
            <person name="Ohji S."/>
            <person name="Ichikawa N."/>
        </authorList>
    </citation>
    <scope>NUCLEOTIDE SEQUENCE [LARGE SCALE GENOMIC DNA]</scope>
    <source>
        <strain evidence="1 2">NBRC 110514</strain>
    </source>
</reference>
<dbReference type="EMBL" id="BJLJ01000012">
    <property type="protein sequence ID" value="GEA68751.1"/>
    <property type="molecule type" value="Genomic_DNA"/>
</dbReference>
<organism evidence="1 2">
    <name type="scientific">Acinetobacter pittii</name>
    <name type="common">Acinetobacter genomosp. 3</name>
    <dbReference type="NCBI Taxonomy" id="48296"/>
    <lineage>
        <taxon>Bacteria</taxon>
        <taxon>Pseudomonadati</taxon>
        <taxon>Pseudomonadota</taxon>
        <taxon>Gammaproteobacteria</taxon>
        <taxon>Moraxellales</taxon>
        <taxon>Moraxellaceae</taxon>
        <taxon>Acinetobacter</taxon>
        <taxon>Acinetobacter calcoaceticus/baumannii complex</taxon>
    </lineage>
</organism>
<proteinExistence type="predicted"/>
<dbReference type="CDD" id="cd21060">
    <property type="entry name" value="CdiI_NC101"/>
    <property type="match status" value="1"/>
</dbReference>
<dbReference type="Proteomes" id="UP000317717">
    <property type="component" value="Unassembled WGS sequence"/>
</dbReference>
<protein>
    <submittedName>
        <fullName evidence="1">Uncharacterized protein</fullName>
    </submittedName>
</protein>
<comment type="caution">
    <text evidence="1">The sequence shown here is derived from an EMBL/GenBank/DDBJ whole genome shotgun (WGS) entry which is preliminary data.</text>
</comment>
<sequence length="114" mass="14136">MNYTWDEFEQRLNTYREVTIDLARILDAYELQIKELLQQIQLLTYEDSLPIFNQLYEIQAHLATAKFRYDLELNEALDIFFYHFDRDDKELISQYWYKEFKKNKDILWPLPQNE</sequence>
<gene>
    <name evidence="1" type="ORF">PA3_29090</name>
</gene>
<dbReference type="AlphaFoldDB" id="A0A4Y3J9W4"/>
<dbReference type="InterPro" id="IPR049759">
    <property type="entry name" value="CdiI-like"/>
</dbReference>
<dbReference type="RefSeq" id="WP_141316536.1">
    <property type="nucleotide sequence ID" value="NZ_BJLJ01000012.1"/>
</dbReference>
<evidence type="ECO:0000313" key="2">
    <source>
        <dbReference type="Proteomes" id="UP000317717"/>
    </source>
</evidence>
<accession>A0A4Y3J9W4</accession>
<name>A0A4Y3J9W4_ACIPI</name>